<dbReference type="EMBL" id="BSNI01000002">
    <property type="protein sequence ID" value="GLQ17208.1"/>
    <property type="molecule type" value="Genomic_DNA"/>
</dbReference>
<comment type="caution">
    <text evidence="2">The sequence shown here is derived from an EMBL/GenBank/DDBJ whole genome shotgun (WGS) entry which is preliminary data.</text>
</comment>
<feature type="region of interest" description="Disordered" evidence="1">
    <location>
        <begin position="277"/>
        <end position="309"/>
    </location>
</feature>
<reference evidence="2" key="2">
    <citation type="submission" date="2023-01" db="EMBL/GenBank/DDBJ databases">
        <title>Draft genome sequence of Maritalea porphyrae strain NBRC 107169.</title>
        <authorList>
            <person name="Sun Q."/>
            <person name="Mori K."/>
        </authorList>
    </citation>
    <scope>NUCLEOTIDE SEQUENCE</scope>
    <source>
        <strain evidence="2">NBRC 107169</strain>
    </source>
</reference>
<name>A0ABQ5UPJ3_9HYPH</name>
<evidence type="ECO:0000313" key="2">
    <source>
        <dbReference type="EMBL" id="GLQ17208.1"/>
    </source>
</evidence>
<sequence>MAEIILFKDKRGGTAGSTQSAASLAYKTQQNQDWGNQELADLYRVKRLLDQAGVVIETDRGLTDEGDPWFVFCHPDGDVFVHLCRFDGEYLLDSTSIEAPLRGNSFADLINEFVDRAIEKRAANIVPLRPGDGVYLHPAIMLTALIWTMFVASDELIGIAHGAEIDQSEHDFDLLLSAPMPETDGAFGILQAALEERGDNANVVAKESAEPADRETQITSSSTILPNPISLSLSAIAVTFGMSTKSSFEFLQSSKESKAQDTSTLVAELEQALEADAQTVTREEEFANSPDLDSSRSDGTSSKQGSDKAEVSEIHVFNIPNAFSMAHAAGESFDTGKLDIILPSIFDVSFEGQSASSGSEGPTARKGVSTKPNTSQVHEESENNAGTGIRLEIAFGHNVSLSAYQIDNQELFASFDISTIQGFDWSGILGDIELNVVEENNDVADTPSVSPKPTGGTIRATEVTEYTQTAMDFVRYLLSEKDTVEMVVLEGKIILVDLSAFDEITDVSYLRSWTYDDIGIVSTIGHLSDFEAFGLVSA</sequence>
<organism evidence="2 3">
    <name type="scientific">Maritalea porphyrae</name>
    <dbReference type="NCBI Taxonomy" id="880732"/>
    <lineage>
        <taxon>Bacteria</taxon>
        <taxon>Pseudomonadati</taxon>
        <taxon>Pseudomonadota</taxon>
        <taxon>Alphaproteobacteria</taxon>
        <taxon>Hyphomicrobiales</taxon>
        <taxon>Devosiaceae</taxon>
        <taxon>Maritalea</taxon>
    </lineage>
</organism>
<feature type="region of interest" description="Disordered" evidence="1">
    <location>
        <begin position="352"/>
        <end position="385"/>
    </location>
</feature>
<protein>
    <submittedName>
        <fullName evidence="2">Uncharacterized protein</fullName>
    </submittedName>
</protein>
<accession>A0ABQ5UPJ3</accession>
<dbReference type="RefSeq" id="WP_284363176.1">
    <property type="nucleotide sequence ID" value="NZ_BSNI01000002.1"/>
</dbReference>
<evidence type="ECO:0000256" key="1">
    <source>
        <dbReference type="SAM" id="MobiDB-lite"/>
    </source>
</evidence>
<evidence type="ECO:0000313" key="3">
    <source>
        <dbReference type="Proteomes" id="UP001161405"/>
    </source>
</evidence>
<gene>
    <name evidence="2" type="ORF">GCM10007879_14570</name>
</gene>
<reference evidence="2" key="1">
    <citation type="journal article" date="2014" name="Int. J. Syst. Evol. Microbiol.">
        <title>Complete genome of a new Firmicutes species belonging to the dominant human colonic microbiota ('Ruminococcus bicirculans') reveals two chromosomes and a selective capacity to utilize plant glucans.</title>
        <authorList>
            <consortium name="NISC Comparative Sequencing Program"/>
            <person name="Wegmann U."/>
            <person name="Louis P."/>
            <person name="Goesmann A."/>
            <person name="Henrissat B."/>
            <person name="Duncan S.H."/>
            <person name="Flint H.J."/>
        </authorList>
    </citation>
    <scope>NUCLEOTIDE SEQUENCE</scope>
    <source>
        <strain evidence="2">NBRC 107169</strain>
    </source>
</reference>
<proteinExistence type="predicted"/>
<keyword evidence="3" id="KW-1185">Reference proteome</keyword>
<dbReference type="Proteomes" id="UP001161405">
    <property type="component" value="Unassembled WGS sequence"/>
</dbReference>